<proteinExistence type="predicted"/>
<name>A0A2C9WGJ1_MANES</name>
<sequence>MASSSCEADMDIGIATMHLKDSEDVGVVIEKDAIMLALCDLHFCLLGRFLTDSE</sequence>
<dbReference type="AlphaFoldDB" id="A0A2C9WGJ1"/>
<dbReference type="EMBL" id="CM004387">
    <property type="protein sequence ID" value="OAY59136.1"/>
    <property type="molecule type" value="Genomic_DNA"/>
</dbReference>
<accession>A0A2C9WGJ1</accession>
<protein>
    <submittedName>
        <fullName evidence="1">Uncharacterized protein</fullName>
    </submittedName>
</protein>
<evidence type="ECO:0000313" key="1">
    <source>
        <dbReference type="EMBL" id="OAY59136.1"/>
    </source>
</evidence>
<organism evidence="1">
    <name type="scientific">Manihot esculenta</name>
    <name type="common">Cassava</name>
    <name type="synonym">Jatropha manihot</name>
    <dbReference type="NCBI Taxonomy" id="3983"/>
    <lineage>
        <taxon>Eukaryota</taxon>
        <taxon>Viridiplantae</taxon>
        <taxon>Streptophyta</taxon>
        <taxon>Embryophyta</taxon>
        <taxon>Tracheophyta</taxon>
        <taxon>Spermatophyta</taxon>
        <taxon>Magnoliopsida</taxon>
        <taxon>eudicotyledons</taxon>
        <taxon>Gunneridae</taxon>
        <taxon>Pentapetalae</taxon>
        <taxon>rosids</taxon>
        <taxon>fabids</taxon>
        <taxon>Malpighiales</taxon>
        <taxon>Euphorbiaceae</taxon>
        <taxon>Crotonoideae</taxon>
        <taxon>Manihoteae</taxon>
        <taxon>Manihot</taxon>
    </lineage>
</organism>
<gene>
    <name evidence="1" type="ORF">MANES_01G007200</name>
</gene>
<reference evidence="1" key="1">
    <citation type="submission" date="2016-02" db="EMBL/GenBank/DDBJ databases">
        <title>WGS assembly of Manihot esculenta.</title>
        <authorList>
            <person name="Bredeson J.V."/>
            <person name="Prochnik S.E."/>
            <person name="Lyons J.B."/>
            <person name="Schmutz J."/>
            <person name="Grimwood J."/>
            <person name="Vrebalov J."/>
            <person name="Bart R.S."/>
            <person name="Amuge T."/>
            <person name="Ferguson M.E."/>
            <person name="Green R."/>
            <person name="Putnam N."/>
            <person name="Stites J."/>
            <person name="Rounsley S."/>
            <person name="Rokhsar D.S."/>
        </authorList>
    </citation>
    <scope>NUCLEOTIDE SEQUENCE [LARGE SCALE GENOMIC DNA]</scope>
    <source>
        <tissue evidence="1">Leaf</tissue>
    </source>
</reference>